<dbReference type="Pfam" id="PF00084">
    <property type="entry name" value="Sushi"/>
    <property type="match status" value="1"/>
</dbReference>
<feature type="compositionally biased region" description="Basic residues" evidence="2">
    <location>
        <begin position="190"/>
        <end position="203"/>
    </location>
</feature>
<dbReference type="OrthoDB" id="6150557at2759"/>
<keyword evidence="3" id="KW-0472">Membrane</keyword>
<feature type="compositionally biased region" description="Polar residues" evidence="2">
    <location>
        <begin position="164"/>
        <end position="181"/>
    </location>
</feature>
<sequence>MDFCALVCTILVLIWGAIGLCTSDHDNDTRCPNHIPNGILVSNCTCDVGSYCLVSCNHGYRLHDDVLGIYCNKDRKWSVILTKICQQVKETRGVRVSSSTEAVLWGAATGFLSVCLTYIVIMMVKQKIKKLNECDDLPIHPLPAGPTRGNDYLETVAFMSCTSNHPQSNDTTEGVATSASETTEKDTCSRKPHKEKARTPLNKKQKHHLYHNVFKTGSYENV</sequence>
<name>A0A8B8EBC2_CRAVI</name>
<keyword evidence="3" id="KW-0812">Transmembrane</keyword>
<dbReference type="AlphaFoldDB" id="A0A8B8EBC2"/>
<keyword evidence="4" id="KW-0732">Signal</keyword>
<feature type="region of interest" description="Disordered" evidence="2">
    <location>
        <begin position="164"/>
        <end position="203"/>
    </location>
</feature>
<keyword evidence="6" id="KW-1185">Reference proteome</keyword>
<dbReference type="InterPro" id="IPR035976">
    <property type="entry name" value="Sushi/SCR/CCP_sf"/>
</dbReference>
<feature type="chain" id="PRO_5034691517" evidence="4">
    <location>
        <begin position="20"/>
        <end position="222"/>
    </location>
</feature>
<dbReference type="KEGG" id="cvn:111133082"/>
<organism evidence="6 7">
    <name type="scientific">Crassostrea virginica</name>
    <name type="common">Eastern oyster</name>
    <dbReference type="NCBI Taxonomy" id="6565"/>
    <lineage>
        <taxon>Eukaryota</taxon>
        <taxon>Metazoa</taxon>
        <taxon>Spiralia</taxon>
        <taxon>Lophotrochozoa</taxon>
        <taxon>Mollusca</taxon>
        <taxon>Bivalvia</taxon>
        <taxon>Autobranchia</taxon>
        <taxon>Pteriomorphia</taxon>
        <taxon>Ostreida</taxon>
        <taxon>Ostreoidea</taxon>
        <taxon>Ostreidae</taxon>
        <taxon>Crassostrea</taxon>
    </lineage>
</organism>
<evidence type="ECO:0000259" key="5">
    <source>
        <dbReference type="Pfam" id="PF00084"/>
    </source>
</evidence>
<evidence type="ECO:0000256" key="4">
    <source>
        <dbReference type="SAM" id="SignalP"/>
    </source>
</evidence>
<evidence type="ECO:0000256" key="2">
    <source>
        <dbReference type="SAM" id="MobiDB-lite"/>
    </source>
</evidence>
<feature type="signal peptide" evidence="4">
    <location>
        <begin position="1"/>
        <end position="19"/>
    </location>
</feature>
<gene>
    <name evidence="7" type="primary">LOC111133082</name>
</gene>
<keyword evidence="1" id="KW-1015">Disulfide bond</keyword>
<feature type="domain" description="Sushi" evidence="5">
    <location>
        <begin position="32"/>
        <end position="78"/>
    </location>
</feature>
<dbReference type="InterPro" id="IPR000436">
    <property type="entry name" value="Sushi_SCR_CCP_dom"/>
</dbReference>
<dbReference type="SUPFAM" id="SSF57535">
    <property type="entry name" value="Complement control module/SCR domain"/>
    <property type="match status" value="1"/>
</dbReference>
<feature type="transmembrane region" description="Helical" evidence="3">
    <location>
        <begin position="102"/>
        <end position="121"/>
    </location>
</feature>
<accession>A0A8B8EBC2</accession>
<evidence type="ECO:0000313" key="7">
    <source>
        <dbReference type="RefSeq" id="XP_022336868.1"/>
    </source>
</evidence>
<dbReference type="GeneID" id="111133082"/>
<dbReference type="Gene3D" id="2.10.70.10">
    <property type="entry name" value="Complement Module, domain 1"/>
    <property type="match status" value="1"/>
</dbReference>
<keyword evidence="3" id="KW-1133">Transmembrane helix</keyword>
<reference evidence="7" key="1">
    <citation type="submission" date="2025-08" db="UniProtKB">
        <authorList>
            <consortium name="RefSeq"/>
        </authorList>
    </citation>
    <scope>IDENTIFICATION</scope>
    <source>
        <tissue evidence="7">Whole sample</tissue>
    </source>
</reference>
<protein>
    <submittedName>
        <fullName evidence="7">Uncharacterized protein LOC111133082</fullName>
    </submittedName>
</protein>
<evidence type="ECO:0000256" key="3">
    <source>
        <dbReference type="SAM" id="Phobius"/>
    </source>
</evidence>
<evidence type="ECO:0000313" key="6">
    <source>
        <dbReference type="Proteomes" id="UP000694844"/>
    </source>
</evidence>
<evidence type="ECO:0000256" key="1">
    <source>
        <dbReference type="ARBA" id="ARBA00023157"/>
    </source>
</evidence>
<proteinExistence type="predicted"/>
<dbReference type="RefSeq" id="XP_022336868.1">
    <property type="nucleotide sequence ID" value="XM_022481160.1"/>
</dbReference>
<dbReference type="Proteomes" id="UP000694844">
    <property type="component" value="Chromosome 5"/>
</dbReference>